<evidence type="ECO:0000313" key="15">
    <source>
        <dbReference type="Proteomes" id="UP000571817"/>
    </source>
</evidence>
<comment type="catalytic activity">
    <reaction evidence="12">
        <text>oxaloacetate + H(+) = pyruvate + CO2</text>
        <dbReference type="Rhea" id="RHEA:15641"/>
        <dbReference type="ChEBI" id="CHEBI:15361"/>
        <dbReference type="ChEBI" id="CHEBI:15378"/>
        <dbReference type="ChEBI" id="CHEBI:16452"/>
        <dbReference type="ChEBI" id="CHEBI:16526"/>
        <dbReference type="EC" id="4.1.1.112"/>
    </reaction>
</comment>
<evidence type="ECO:0000256" key="10">
    <source>
        <dbReference type="ARBA" id="ARBA00030169"/>
    </source>
</evidence>
<evidence type="ECO:0000256" key="4">
    <source>
        <dbReference type="ARBA" id="ARBA00011233"/>
    </source>
</evidence>
<dbReference type="PANTHER" id="PTHR33254">
    <property type="entry name" value="4-HYDROXY-4-METHYL-2-OXOGLUTARATE ALDOLASE 3-RELATED"/>
    <property type="match status" value="1"/>
</dbReference>
<comment type="cofactor">
    <cofactor evidence="13">
        <name>Mg(2+)</name>
        <dbReference type="ChEBI" id="CHEBI:18420"/>
    </cofactor>
</comment>
<dbReference type="InterPro" id="IPR005493">
    <property type="entry name" value="RraA/RraA-like"/>
</dbReference>
<dbReference type="EMBL" id="JACCFW010000003">
    <property type="protein sequence ID" value="NYJ76563.1"/>
    <property type="molecule type" value="Genomic_DNA"/>
</dbReference>
<dbReference type="Pfam" id="PF03737">
    <property type="entry name" value="RraA-like"/>
    <property type="match status" value="1"/>
</dbReference>
<comment type="catalytic activity">
    <reaction evidence="1">
        <text>4-hydroxy-4-methyl-2-oxoglutarate = 2 pyruvate</text>
        <dbReference type="Rhea" id="RHEA:22748"/>
        <dbReference type="ChEBI" id="CHEBI:15361"/>
        <dbReference type="ChEBI" id="CHEBI:58276"/>
        <dbReference type="EC" id="4.1.3.17"/>
    </reaction>
</comment>
<feature type="binding site" evidence="13">
    <location>
        <begin position="93"/>
        <end position="96"/>
    </location>
    <ligand>
        <name>substrate</name>
    </ligand>
</feature>
<feature type="binding site" evidence="13">
    <location>
        <position position="116"/>
    </location>
    <ligand>
        <name>Mg(2+)</name>
        <dbReference type="ChEBI" id="CHEBI:18420"/>
    </ligand>
</feature>
<evidence type="ECO:0000256" key="9">
    <source>
        <dbReference type="ARBA" id="ARBA00029596"/>
    </source>
</evidence>
<dbReference type="AlphaFoldDB" id="A0A853DKJ7"/>
<comment type="cofactor">
    <cofactor evidence="2">
        <name>a divalent metal cation</name>
        <dbReference type="ChEBI" id="CHEBI:60240"/>
    </cofactor>
</comment>
<dbReference type="PANTHER" id="PTHR33254:SF4">
    <property type="entry name" value="4-HYDROXY-4-METHYL-2-OXOGLUTARATE ALDOLASE 3-RELATED"/>
    <property type="match status" value="1"/>
</dbReference>
<evidence type="ECO:0000256" key="13">
    <source>
        <dbReference type="PIRSR" id="PIRSR605493-1"/>
    </source>
</evidence>
<protein>
    <recommendedName>
        <fullName evidence="7">Putative 4-hydroxy-4-methyl-2-oxoglutarate aldolase</fullName>
        <ecNumber evidence="6">4.1.1.112</ecNumber>
        <ecNumber evidence="5">4.1.3.17</ecNumber>
    </recommendedName>
    <alternativeName>
        <fullName evidence="11">Oxaloacetate decarboxylase</fullName>
    </alternativeName>
    <alternativeName>
        <fullName evidence="9">Regulator of ribonuclease activity homolog</fullName>
    </alternativeName>
    <alternativeName>
        <fullName evidence="10">RraA-like protein</fullName>
    </alternativeName>
</protein>
<dbReference type="SUPFAM" id="SSF89562">
    <property type="entry name" value="RraA-like"/>
    <property type="match status" value="1"/>
</dbReference>
<reference evidence="14 15" key="1">
    <citation type="submission" date="2020-07" db="EMBL/GenBank/DDBJ databases">
        <title>Sequencing the genomes of 1000 actinobacteria strains.</title>
        <authorList>
            <person name="Klenk H.-P."/>
        </authorList>
    </citation>
    <scope>NUCLEOTIDE SEQUENCE [LARGE SCALE GENOMIC DNA]</scope>
    <source>
        <strain evidence="14 15">DSM 29531</strain>
    </source>
</reference>
<evidence type="ECO:0000256" key="5">
    <source>
        <dbReference type="ARBA" id="ARBA00012213"/>
    </source>
</evidence>
<dbReference type="GO" id="GO:0008948">
    <property type="term" value="F:oxaloacetate decarboxylase activity"/>
    <property type="evidence" value="ECO:0007669"/>
    <property type="project" value="UniProtKB-EC"/>
</dbReference>
<dbReference type="Proteomes" id="UP000571817">
    <property type="component" value="Unassembled WGS sequence"/>
</dbReference>
<evidence type="ECO:0000313" key="14">
    <source>
        <dbReference type="EMBL" id="NYJ76563.1"/>
    </source>
</evidence>
<comment type="caution">
    <text evidence="14">The sequence shown here is derived from an EMBL/GenBank/DDBJ whole genome shotgun (WGS) entry which is preliminary data.</text>
</comment>
<dbReference type="CDD" id="cd16841">
    <property type="entry name" value="RraA_family"/>
    <property type="match status" value="1"/>
</dbReference>
<dbReference type="EC" id="4.1.3.17" evidence="5"/>
<gene>
    <name evidence="14" type="ORF">HNR15_003581</name>
</gene>
<keyword evidence="15" id="KW-1185">Reference proteome</keyword>
<accession>A0A853DKJ7</accession>
<evidence type="ECO:0000256" key="3">
    <source>
        <dbReference type="ARBA" id="ARBA00008621"/>
    </source>
</evidence>
<dbReference type="EC" id="4.1.1.112" evidence="6"/>
<comment type="function">
    <text evidence="8">Catalyzes the aldol cleavage of 4-hydroxy-4-methyl-2-oxoglutarate (HMG) into 2 molecules of pyruvate. Also contains a secondary oxaloacetate (OAA) decarboxylase activity due to the common pyruvate enolate transition state formed following C-C bond cleavage in the retro-aldol and decarboxylation reactions.</text>
</comment>
<evidence type="ECO:0000256" key="8">
    <source>
        <dbReference type="ARBA" id="ARBA00025046"/>
    </source>
</evidence>
<evidence type="ECO:0000256" key="12">
    <source>
        <dbReference type="ARBA" id="ARBA00047973"/>
    </source>
</evidence>
<proteinExistence type="inferred from homology"/>
<keyword evidence="13" id="KW-0460">Magnesium</keyword>
<comment type="similarity">
    <text evidence="3">Belongs to the class II aldolase/RraA-like family.</text>
</comment>
<evidence type="ECO:0000256" key="6">
    <source>
        <dbReference type="ARBA" id="ARBA00012947"/>
    </source>
</evidence>
<evidence type="ECO:0000256" key="1">
    <source>
        <dbReference type="ARBA" id="ARBA00001342"/>
    </source>
</evidence>
<evidence type="ECO:0000256" key="2">
    <source>
        <dbReference type="ARBA" id="ARBA00001968"/>
    </source>
</evidence>
<dbReference type="InterPro" id="IPR036704">
    <property type="entry name" value="RraA/RraA-like_sf"/>
</dbReference>
<sequence length="227" mass="23432">MTSSLPPIDTDLSDLLNRARKVAVPTLGHYLEAGFADPDLQRISGKGTLVGRAVTVRISATDSTALHHIVGLTGPGDVVVVDTGMDRRHAAVGEVVANAAASQGTEGIITDGPATDSAELQKLGLVVHSRGTSALTTKLHGIDDFSFGQTITCGGVAVNPGDIVLADQNGTLFVDPAVLTSILADAIQEDLEEPDLIRQLWAGARLGDLTGATQVIKEHTATATENG</sequence>
<name>A0A853DKJ7_9MICO</name>
<dbReference type="Gene3D" id="3.50.30.40">
    <property type="entry name" value="Ribonuclease E inhibitor RraA/RraA-like"/>
    <property type="match status" value="1"/>
</dbReference>
<evidence type="ECO:0000256" key="11">
    <source>
        <dbReference type="ARBA" id="ARBA00032305"/>
    </source>
</evidence>
<evidence type="ECO:0000256" key="7">
    <source>
        <dbReference type="ARBA" id="ARBA00016549"/>
    </source>
</evidence>
<dbReference type="GO" id="GO:0046872">
    <property type="term" value="F:metal ion binding"/>
    <property type="evidence" value="ECO:0007669"/>
    <property type="project" value="UniProtKB-KW"/>
</dbReference>
<comment type="subunit">
    <text evidence="4">Homotrimer.</text>
</comment>
<organism evidence="14 15">
    <name type="scientific">Allobranchiibius huperziae</name>
    <dbReference type="NCBI Taxonomy" id="1874116"/>
    <lineage>
        <taxon>Bacteria</taxon>
        <taxon>Bacillati</taxon>
        <taxon>Actinomycetota</taxon>
        <taxon>Actinomycetes</taxon>
        <taxon>Micrococcales</taxon>
        <taxon>Dermacoccaceae</taxon>
        <taxon>Allobranchiibius</taxon>
    </lineage>
</organism>
<dbReference type="RefSeq" id="WP_179483952.1">
    <property type="nucleotide sequence ID" value="NZ_JACCFW010000003.1"/>
</dbReference>
<dbReference type="GO" id="GO:0047443">
    <property type="term" value="F:4-hydroxy-4-methyl-2-oxoglutarate aldolase activity"/>
    <property type="evidence" value="ECO:0007669"/>
    <property type="project" value="UniProtKB-EC"/>
</dbReference>
<keyword evidence="13" id="KW-0479">Metal-binding</keyword>